<protein>
    <submittedName>
        <fullName evidence="2">Uncharacterized protein</fullName>
    </submittedName>
</protein>
<dbReference type="AlphaFoldDB" id="A0A2P2NEX6"/>
<feature type="compositionally biased region" description="Polar residues" evidence="1">
    <location>
        <begin position="1"/>
        <end position="16"/>
    </location>
</feature>
<evidence type="ECO:0000256" key="1">
    <source>
        <dbReference type="SAM" id="MobiDB-lite"/>
    </source>
</evidence>
<dbReference type="EMBL" id="GGEC01060476">
    <property type="protein sequence ID" value="MBX40960.1"/>
    <property type="molecule type" value="Transcribed_RNA"/>
</dbReference>
<feature type="region of interest" description="Disordered" evidence="1">
    <location>
        <begin position="1"/>
        <end position="29"/>
    </location>
</feature>
<organism evidence="2">
    <name type="scientific">Rhizophora mucronata</name>
    <name type="common">Asiatic mangrove</name>
    <dbReference type="NCBI Taxonomy" id="61149"/>
    <lineage>
        <taxon>Eukaryota</taxon>
        <taxon>Viridiplantae</taxon>
        <taxon>Streptophyta</taxon>
        <taxon>Embryophyta</taxon>
        <taxon>Tracheophyta</taxon>
        <taxon>Spermatophyta</taxon>
        <taxon>Magnoliopsida</taxon>
        <taxon>eudicotyledons</taxon>
        <taxon>Gunneridae</taxon>
        <taxon>Pentapetalae</taxon>
        <taxon>rosids</taxon>
        <taxon>fabids</taxon>
        <taxon>Malpighiales</taxon>
        <taxon>Rhizophoraceae</taxon>
        <taxon>Rhizophora</taxon>
    </lineage>
</organism>
<evidence type="ECO:0000313" key="2">
    <source>
        <dbReference type="EMBL" id="MBX40960.1"/>
    </source>
</evidence>
<sequence length="29" mass="3221">MSQPTQLDTIDTSSIKPNGELAKNEKKVF</sequence>
<proteinExistence type="predicted"/>
<accession>A0A2P2NEX6</accession>
<name>A0A2P2NEX6_RHIMU</name>
<reference evidence="2" key="1">
    <citation type="submission" date="2018-02" db="EMBL/GenBank/DDBJ databases">
        <title>Rhizophora mucronata_Transcriptome.</title>
        <authorList>
            <person name="Meera S.P."/>
            <person name="Sreeshan A."/>
            <person name="Augustine A."/>
        </authorList>
    </citation>
    <scope>NUCLEOTIDE SEQUENCE</scope>
    <source>
        <tissue evidence="2">Leaf</tissue>
    </source>
</reference>